<sequence length="133" mass="13842">MVSIKSLAVATLAAAPTAMGYITNLTAPAEAAAGSNITATLQTAIYSQNWVDFGIVWGLSKPEYAWGNTVGTQVGYTTLTGKEGLEYPYTFTADVAVPEDFTGDYVLRAAVPHLVGASGSVDFTILSANITIS</sequence>
<dbReference type="InterPro" id="IPR045469">
    <property type="entry name" value="Nis1"/>
</dbReference>
<feature type="signal peptide" evidence="1">
    <location>
        <begin position="1"/>
        <end position="20"/>
    </location>
</feature>
<comment type="caution">
    <text evidence="2">The sequence shown here is derived from an EMBL/GenBank/DDBJ whole genome shotgun (WGS) entry which is preliminary data.</text>
</comment>
<dbReference type="EMBL" id="JAKNSF020000131">
    <property type="protein sequence ID" value="KAK7712961.1"/>
    <property type="molecule type" value="Genomic_DNA"/>
</dbReference>
<gene>
    <name evidence="2" type="ORF">SLS63_012250</name>
</gene>
<proteinExistence type="predicted"/>
<dbReference type="Proteomes" id="UP001430848">
    <property type="component" value="Unassembled WGS sequence"/>
</dbReference>
<feature type="chain" id="PRO_5047128287" evidence="1">
    <location>
        <begin position="21"/>
        <end position="133"/>
    </location>
</feature>
<dbReference type="Pfam" id="PF19271">
    <property type="entry name" value="Nis1"/>
    <property type="match status" value="1"/>
</dbReference>
<evidence type="ECO:0000313" key="2">
    <source>
        <dbReference type="EMBL" id="KAK7712961.1"/>
    </source>
</evidence>
<keyword evidence="1" id="KW-0732">Signal</keyword>
<accession>A0ABR1NRZ5</accession>
<evidence type="ECO:0000313" key="3">
    <source>
        <dbReference type="Proteomes" id="UP001430848"/>
    </source>
</evidence>
<name>A0ABR1NRZ5_DIAER</name>
<keyword evidence="3" id="KW-1185">Reference proteome</keyword>
<protein>
    <submittedName>
        <fullName evidence="2">Uncharacterized protein</fullName>
    </submittedName>
</protein>
<evidence type="ECO:0000256" key="1">
    <source>
        <dbReference type="SAM" id="SignalP"/>
    </source>
</evidence>
<organism evidence="2 3">
    <name type="scientific">Diaporthe eres</name>
    <name type="common">Phomopsis oblonga</name>
    <dbReference type="NCBI Taxonomy" id="83184"/>
    <lineage>
        <taxon>Eukaryota</taxon>
        <taxon>Fungi</taxon>
        <taxon>Dikarya</taxon>
        <taxon>Ascomycota</taxon>
        <taxon>Pezizomycotina</taxon>
        <taxon>Sordariomycetes</taxon>
        <taxon>Sordariomycetidae</taxon>
        <taxon>Diaporthales</taxon>
        <taxon>Diaporthaceae</taxon>
        <taxon>Diaporthe</taxon>
        <taxon>Diaporthe eres species complex</taxon>
    </lineage>
</organism>
<reference evidence="2 3" key="1">
    <citation type="submission" date="2024-02" db="EMBL/GenBank/DDBJ databases">
        <title>De novo assembly and annotation of 12 fungi associated with fruit tree decline syndrome in Ontario, Canada.</title>
        <authorList>
            <person name="Sulman M."/>
            <person name="Ellouze W."/>
            <person name="Ilyukhin E."/>
        </authorList>
    </citation>
    <scope>NUCLEOTIDE SEQUENCE [LARGE SCALE GENOMIC DNA]</scope>
    <source>
        <strain evidence="2 3">M169</strain>
    </source>
</reference>